<dbReference type="Pfam" id="PF00534">
    <property type="entry name" value="Glycos_transf_1"/>
    <property type="match status" value="1"/>
</dbReference>
<organism evidence="11 12">
    <name type="scientific">Blastocystis sp. subtype 1 (strain ATCC 50177 / NandII)</name>
    <dbReference type="NCBI Taxonomy" id="478820"/>
    <lineage>
        <taxon>Eukaryota</taxon>
        <taxon>Sar</taxon>
        <taxon>Stramenopiles</taxon>
        <taxon>Bigyra</taxon>
        <taxon>Opalozoa</taxon>
        <taxon>Opalinata</taxon>
        <taxon>Blastocystidae</taxon>
        <taxon>Blastocystis</taxon>
    </lineage>
</organism>
<keyword evidence="11" id="KW-0808">Transferase</keyword>
<proteinExistence type="inferred from homology"/>
<dbReference type="InterPro" id="IPR006879">
    <property type="entry name" value="YdjC-like"/>
</dbReference>
<keyword evidence="7" id="KW-0378">Hydrolase</keyword>
<dbReference type="Gene3D" id="3.40.50.2000">
    <property type="entry name" value="Glycogen Phosphorylase B"/>
    <property type="match status" value="2"/>
</dbReference>
<evidence type="ECO:0000256" key="9">
    <source>
        <dbReference type="ARBA" id="ARBA00023277"/>
    </source>
</evidence>
<keyword evidence="6" id="KW-0479">Metal-binding</keyword>
<comment type="function">
    <text evidence="2">Probably catalyzes the deacetylation of acetylated carbohydrates an important step in the degradation of oligosaccharides.</text>
</comment>
<feature type="domain" description="Glycosyl transferase family 1" evidence="10">
    <location>
        <begin position="399"/>
        <end position="583"/>
    </location>
</feature>
<evidence type="ECO:0000259" key="10">
    <source>
        <dbReference type="Pfam" id="PF00534"/>
    </source>
</evidence>
<evidence type="ECO:0000256" key="6">
    <source>
        <dbReference type="ARBA" id="ARBA00022723"/>
    </source>
</evidence>
<evidence type="ECO:0000256" key="3">
    <source>
        <dbReference type="ARBA" id="ARBA00008843"/>
    </source>
</evidence>
<evidence type="ECO:0000256" key="2">
    <source>
        <dbReference type="ARBA" id="ARBA00003451"/>
    </source>
</evidence>
<dbReference type="OrthoDB" id="512920at2759"/>
<dbReference type="Gene3D" id="3.20.20.370">
    <property type="entry name" value="Glycoside hydrolase/deacetylase"/>
    <property type="match status" value="1"/>
</dbReference>
<comment type="cofactor">
    <cofactor evidence="1">
        <name>Mg(2+)</name>
        <dbReference type="ChEBI" id="CHEBI:18420"/>
    </cofactor>
</comment>
<evidence type="ECO:0000313" key="12">
    <source>
        <dbReference type="Proteomes" id="UP000078348"/>
    </source>
</evidence>
<dbReference type="GO" id="GO:0046872">
    <property type="term" value="F:metal ion binding"/>
    <property type="evidence" value="ECO:0007669"/>
    <property type="project" value="UniProtKB-KW"/>
</dbReference>
<comment type="caution">
    <text evidence="11">The sequence shown here is derived from an EMBL/GenBank/DDBJ whole genome shotgun (WGS) entry which is preliminary data.</text>
</comment>
<dbReference type="PANTHER" id="PTHR46660:SF2">
    <property type="entry name" value="GLYCOSYLTRANSFERASE 1 DOMAIN-CONTAINING PROTEIN 1"/>
    <property type="match status" value="1"/>
</dbReference>
<name>A0A196SA04_BLAHN</name>
<keyword evidence="9" id="KW-0119">Carbohydrate metabolism</keyword>
<dbReference type="SUPFAM" id="SSF53756">
    <property type="entry name" value="UDP-Glycosyltransferase/glycogen phosphorylase"/>
    <property type="match status" value="1"/>
</dbReference>
<dbReference type="GO" id="GO:0016757">
    <property type="term" value="F:glycosyltransferase activity"/>
    <property type="evidence" value="ECO:0007669"/>
    <property type="project" value="UniProtKB-KW"/>
</dbReference>
<reference evidence="11 12" key="1">
    <citation type="submission" date="2016-05" db="EMBL/GenBank/DDBJ databases">
        <title>Nuclear genome of Blastocystis sp. subtype 1 NandII.</title>
        <authorList>
            <person name="Gentekaki E."/>
            <person name="Curtis B."/>
            <person name="Stairs C."/>
            <person name="Eme L."/>
            <person name="Herman E."/>
            <person name="Klimes V."/>
            <person name="Arias M.C."/>
            <person name="Elias M."/>
            <person name="Hilliou F."/>
            <person name="Klute M."/>
            <person name="Malik S.-B."/>
            <person name="Pightling A."/>
            <person name="Rachubinski R."/>
            <person name="Salas D."/>
            <person name="Schlacht A."/>
            <person name="Suga H."/>
            <person name="Archibald J."/>
            <person name="Ball S.G."/>
            <person name="Clark G."/>
            <person name="Dacks J."/>
            <person name="Van Der Giezen M."/>
            <person name="Tsaousis A."/>
            <person name="Roger A."/>
        </authorList>
    </citation>
    <scope>NUCLEOTIDE SEQUENCE [LARGE SCALE GENOMIC DNA]</scope>
    <source>
        <strain evidence="12">ATCC 50177 / NandII</strain>
    </source>
</reference>
<dbReference type="InterPro" id="IPR001296">
    <property type="entry name" value="Glyco_trans_1"/>
</dbReference>
<dbReference type="PANTHER" id="PTHR46660">
    <property type="match status" value="1"/>
</dbReference>
<evidence type="ECO:0000256" key="5">
    <source>
        <dbReference type="ARBA" id="ARBA00022676"/>
    </source>
</evidence>
<keyword evidence="12" id="KW-1185">Reference proteome</keyword>
<evidence type="ECO:0000256" key="4">
    <source>
        <dbReference type="ARBA" id="ARBA00018477"/>
    </source>
</evidence>
<dbReference type="SUPFAM" id="SSF88713">
    <property type="entry name" value="Glycoside hydrolase/deacetylase"/>
    <property type="match status" value="1"/>
</dbReference>
<dbReference type="AlphaFoldDB" id="A0A196SA04"/>
<accession>A0A196SA04</accession>
<evidence type="ECO:0000256" key="7">
    <source>
        <dbReference type="ARBA" id="ARBA00022801"/>
    </source>
</evidence>
<keyword evidence="5" id="KW-0328">Glycosyltransferase</keyword>
<protein>
    <recommendedName>
        <fullName evidence="4">Carbohydrate deacetylase</fullName>
    </recommendedName>
</protein>
<comment type="similarity">
    <text evidence="3">Belongs to the YdjC deacetylase family.</text>
</comment>
<evidence type="ECO:0000256" key="8">
    <source>
        <dbReference type="ARBA" id="ARBA00022842"/>
    </source>
</evidence>
<keyword evidence="8" id="KW-0460">Magnesium</keyword>
<dbReference type="InterPro" id="IPR011330">
    <property type="entry name" value="Glyco_hydro/deAcase_b/a-brl"/>
</dbReference>
<dbReference type="Pfam" id="PF04794">
    <property type="entry name" value="YdjC"/>
    <property type="match status" value="1"/>
</dbReference>
<sequence>MNSKRRLVTPLEGVFDSANTKCKKKANSSMKAETYVDKSKKRTIERFVALVGHVPPYVDGHQHVHVYPRFAEAIAMVLQEYGITKTRFPSEDMDEVGWMNDNPRKPFRQTVYRNTLQSIPLYNRHGVYGGYGIGSSIGGSSLSVQRIINCCLRYPRRAGYTHPGCPEREPEKWGCGVGCDGFSQHADRVHEHEVLTNEHIREYLEDKGIVLCSYPCSHIGPLLCASNQPSQPNQSIQLSPPAKRVILMLSLKEGTGNTITGNRIASHLLALGYSVQMVDTTDHFADANLAAIVHNVSYNYNHSAFFCLFCIHAVRSGAFALRSGLPYVMMMGGTDINVNVHDPRKLDTVRSVLAHARRIIAFTEDMRARAVALLQGESIPPITVISQSTDFPHTLSHEIRETLRLTPQHRLLLLPSGLRPIKDIHFVMSAFSHYHDTHPLAVLCVMGPPLDPAYTASFFSRLPADHLCGLAADFHYTRQPVSEEEMYRGVYYLNPIPHSRFMDALLDVDVVLNTSVSEGLAAIVLEAWSAGKVIMARKNSGNCAVIKEGVTGLLFETPEECIAIVDRLLTDSEYRQRVETSSKEYITLQGLFTKERSLLETVMEF</sequence>
<dbReference type="InterPro" id="IPR052622">
    <property type="entry name" value="Glycosyltransferase_G1"/>
</dbReference>
<evidence type="ECO:0000313" key="11">
    <source>
        <dbReference type="EMBL" id="OAO12829.1"/>
    </source>
</evidence>
<dbReference type="GO" id="GO:0005975">
    <property type="term" value="P:carbohydrate metabolic process"/>
    <property type="evidence" value="ECO:0007669"/>
    <property type="project" value="InterPro"/>
</dbReference>
<dbReference type="EMBL" id="LXWW01000508">
    <property type="protein sequence ID" value="OAO12829.1"/>
    <property type="molecule type" value="Genomic_DNA"/>
</dbReference>
<dbReference type="GO" id="GO:0016787">
    <property type="term" value="F:hydrolase activity"/>
    <property type="evidence" value="ECO:0007669"/>
    <property type="project" value="UniProtKB-KW"/>
</dbReference>
<evidence type="ECO:0000256" key="1">
    <source>
        <dbReference type="ARBA" id="ARBA00001946"/>
    </source>
</evidence>
<dbReference type="CDD" id="cd03801">
    <property type="entry name" value="GT4_PimA-like"/>
    <property type="match status" value="1"/>
</dbReference>
<gene>
    <name evidence="11" type="ORF">AV274_5479</name>
</gene>
<dbReference type="Proteomes" id="UP000078348">
    <property type="component" value="Unassembled WGS sequence"/>
</dbReference>